<comment type="caution">
    <text evidence="1">The sequence shown here is derived from an EMBL/GenBank/DDBJ whole genome shotgun (WGS) entry which is preliminary data.</text>
</comment>
<dbReference type="Proteomes" id="UP000016662">
    <property type="component" value="Unassembled WGS sequence"/>
</dbReference>
<protein>
    <submittedName>
        <fullName evidence="1">Uncharacterized protein</fullName>
    </submittedName>
</protein>
<evidence type="ECO:0000313" key="2">
    <source>
        <dbReference type="Proteomes" id="UP000016662"/>
    </source>
</evidence>
<evidence type="ECO:0000313" key="1">
    <source>
        <dbReference type="EMBL" id="ERJ96343.1"/>
    </source>
</evidence>
<dbReference type="EMBL" id="AWVF01000167">
    <property type="protein sequence ID" value="ERJ96343.1"/>
    <property type="molecule type" value="Genomic_DNA"/>
</dbReference>
<dbReference type="HOGENOM" id="CLU_2510671_0_0_9"/>
<proteinExistence type="predicted"/>
<dbReference type="STRING" id="411473.RUMCAL_01290"/>
<sequence length="85" mass="9973">MHRNSAGILSVWQGISGQYDEKSARRLRAKPSGGLYAVFPYILIEETEKRRPVNSRLFLTGRRTGIQGNHRRVSRFFQNYLLFRF</sequence>
<organism evidence="1 2">
    <name type="scientific">Ruminococcus callidus ATCC 27760</name>
    <dbReference type="NCBI Taxonomy" id="411473"/>
    <lineage>
        <taxon>Bacteria</taxon>
        <taxon>Bacillati</taxon>
        <taxon>Bacillota</taxon>
        <taxon>Clostridia</taxon>
        <taxon>Eubacteriales</taxon>
        <taxon>Oscillospiraceae</taxon>
        <taxon>Ruminococcus</taxon>
    </lineage>
</organism>
<accession>U2MAK9</accession>
<dbReference type="AlphaFoldDB" id="U2MAK9"/>
<reference evidence="1 2" key="1">
    <citation type="submission" date="2013-07" db="EMBL/GenBank/DDBJ databases">
        <authorList>
            <person name="Weinstock G."/>
            <person name="Sodergren E."/>
            <person name="Wylie T."/>
            <person name="Fulton L."/>
            <person name="Fulton R."/>
            <person name="Fronick C."/>
            <person name="O'Laughlin M."/>
            <person name="Godfrey J."/>
            <person name="Miner T."/>
            <person name="Herter B."/>
            <person name="Appelbaum E."/>
            <person name="Cordes M."/>
            <person name="Lek S."/>
            <person name="Wollam A."/>
            <person name="Pepin K.H."/>
            <person name="Palsikar V.B."/>
            <person name="Mitreva M."/>
            <person name="Wilson R.K."/>
        </authorList>
    </citation>
    <scope>NUCLEOTIDE SEQUENCE [LARGE SCALE GENOMIC DNA]</scope>
    <source>
        <strain evidence="1 2">ATCC 27760</strain>
    </source>
</reference>
<name>U2MAK9_9FIRM</name>
<gene>
    <name evidence="1" type="ORF">RUMCAL_01290</name>
</gene>
<keyword evidence="2" id="KW-1185">Reference proteome</keyword>